<feature type="compositionally biased region" description="Polar residues" evidence="1">
    <location>
        <begin position="274"/>
        <end position="297"/>
    </location>
</feature>
<keyword evidence="4" id="KW-1185">Reference proteome</keyword>
<feature type="transmembrane region" description="Helical" evidence="2">
    <location>
        <begin position="219"/>
        <end position="239"/>
    </location>
</feature>
<evidence type="ECO:0000313" key="3">
    <source>
        <dbReference type="EMBL" id="QDV23541.1"/>
    </source>
</evidence>
<feature type="transmembrane region" description="Helical" evidence="2">
    <location>
        <begin position="61"/>
        <end position="88"/>
    </location>
</feature>
<gene>
    <name evidence="3" type="ORF">Q31a_18420</name>
</gene>
<evidence type="ECO:0000256" key="2">
    <source>
        <dbReference type="SAM" id="Phobius"/>
    </source>
</evidence>
<protein>
    <recommendedName>
        <fullName evidence="5">Vitamin K-dependent gamma-carboxylase</fullName>
    </recommendedName>
</protein>
<feature type="region of interest" description="Disordered" evidence="1">
    <location>
        <begin position="273"/>
        <end position="299"/>
    </location>
</feature>
<keyword evidence="2" id="KW-0472">Membrane</keyword>
<proteinExistence type="predicted"/>
<accession>A0A518G4L7</accession>
<organism evidence="3 4">
    <name type="scientific">Aureliella helgolandensis</name>
    <dbReference type="NCBI Taxonomy" id="2527968"/>
    <lineage>
        <taxon>Bacteria</taxon>
        <taxon>Pseudomonadati</taxon>
        <taxon>Planctomycetota</taxon>
        <taxon>Planctomycetia</taxon>
        <taxon>Pirellulales</taxon>
        <taxon>Pirellulaceae</taxon>
        <taxon>Aureliella</taxon>
    </lineage>
</organism>
<feature type="transmembrane region" description="Helical" evidence="2">
    <location>
        <begin position="22"/>
        <end position="41"/>
    </location>
</feature>
<feature type="transmembrane region" description="Helical" evidence="2">
    <location>
        <begin position="143"/>
        <end position="160"/>
    </location>
</feature>
<feature type="transmembrane region" description="Helical" evidence="2">
    <location>
        <begin position="193"/>
        <end position="212"/>
    </location>
</feature>
<keyword evidence="2" id="KW-0812">Transmembrane</keyword>
<evidence type="ECO:0000313" key="4">
    <source>
        <dbReference type="Proteomes" id="UP000318017"/>
    </source>
</evidence>
<dbReference type="KEGG" id="ahel:Q31a_18420"/>
<dbReference type="Proteomes" id="UP000318017">
    <property type="component" value="Chromosome"/>
</dbReference>
<dbReference type="RefSeq" id="WP_145076545.1">
    <property type="nucleotide sequence ID" value="NZ_CP036298.1"/>
</dbReference>
<dbReference type="AlphaFoldDB" id="A0A518G4L7"/>
<keyword evidence="2" id="KW-1133">Transmembrane helix</keyword>
<evidence type="ECO:0000256" key="1">
    <source>
        <dbReference type="SAM" id="MobiDB-lite"/>
    </source>
</evidence>
<reference evidence="3 4" key="1">
    <citation type="submission" date="2019-02" db="EMBL/GenBank/DDBJ databases">
        <title>Deep-cultivation of Planctomycetes and their phenomic and genomic characterization uncovers novel biology.</title>
        <authorList>
            <person name="Wiegand S."/>
            <person name="Jogler M."/>
            <person name="Boedeker C."/>
            <person name="Pinto D."/>
            <person name="Vollmers J."/>
            <person name="Rivas-Marin E."/>
            <person name="Kohn T."/>
            <person name="Peeters S.H."/>
            <person name="Heuer A."/>
            <person name="Rast P."/>
            <person name="Oberbeckmann S."/>
            <person name="Bunk B."/>
            <person name="Jeske O."/>
            <person name="Meyerdierks A."/>
            <person name="Storesund J.E."/>
            <person name="Kallscheuer N."/>
            <person name="Luecker S."/>
            <person name="Lage O.M."/>
            <person name="Pohl T."/>
            <person name="Merkel B.J."/>
            <person name="Hornburger P."/>
            <person name="Mueller R.-W."/>
            <person name="Bruemmer F."/>
            <person name="Labrenz M."/>
            <person name="Spormann A.M."/>
            <person name="Op den Camp H."/>
            <person name="Overmann J."/>
            <person name="Amann R."/>
            <person name="Jetten M.S.M."/>
            <person name="Mascher T."/>
            <person name="Medema M.H."/>
            <person name="Devos D.P."/>
            <person name="Kaster A.-K."/>
            <person name="Ovreas L."/>
            <person name="Rohde M."/>
            <person name="Galperin M.Y."/>
            <person name="Jogler C."/>
        </authorList>
    </citation>
    <scope>NUCLEOTIDE SEQUENCE [LARGE SCALE GENOMIC DNA]</scope>
    <source>
        <strain evidence="3 4">Q31a</strain>
    </source>
</reference>
<dbReference type="EMBL" id="CP036298">
    <property type="protein sequence ID" value="QDV23541.1"/>
    <property type="molecule type" value="Genomic_DNA"/>
</dbReference>
<dbReference type="OrthoDB" id="239293at2"/>
<sequence>MANVPPTELAAQPFSLRCNQNLCRWTATCLLALGLASHALWLPSTGWSIASSADSYPQIPMLEVLCGVPALLDSLLTACLVVSLLGLLFGPAAQVQRWSAASCLAAMTLVALDQQRLQPWFYQWILFTAVWTLGGYRQAGLKLMQALVISIYLFSALGKIDYEFLHTVGLNFVRAPLSVLGISTEDWPLGSQLMLVGVLPVAELLLAIGLCIPATRRIAALVACLFHILLMLLFSPLILGHSLGVLLWNAQFAGQAILLFYLPGRHGPLVQRGLPSQDTAPSTPQSSGASLPQTKSLSGPVRGDRVPMWAWAARLIVGAAICLPLLERWGYWDHWPSWALYAPHSSRVEVYVAKTAWDRLPAQVVPATPLDSEAEDDDYYETLWVRVATDRWCLAATRTPIYPQSRVGLGVARYLAETLDSEFEIRVNVKSVANRWNGKRDVSSLEGRRQIENFGKTFWLNTRPRQP</sequence>
<name>A0A518G4L7_9BACT</name>
<evidence type="ECO:0008006" key="5">
    <source>
        <dbReference type="Google" id="ProtNLM"/>
    </source>
</evidence>